<dbReference type="Pfam" id="PF13378">
    <property type="entry name" value="MR_MLE_C"/>
    <property type="match status" value="1"/>
</dbReference>
<dbReference type="SUPFAM" id="SSF51604">
    <property type="entry name" value="Enolase C-terminal domain-like"/>
    <property type="match status" value="1"/>
</dbReference>
<dbReference type="GO" id="GO:0016836">
    <property type="term" value="F:hydro-lyase activity"/>
    <property type="evidence" value="ECO:0007669"/>
    <property type="project" value="TreeGrafter"/>
</dbReference>
<dbReference type="EMBL" id="VIGC01000002">
    <property type="protein sequence ID" value="TQE97757.1"/>
    <property type="molecule type" value="Genomic_DNA"/>
</dbReference>
<sequence length="389" mass="42905">MKITEVEAMVLDTGKNYSDPSQAAEAHGVRFISLLKISTDAGITGWSDIETQPHVGKSIVDAPSGGQIGFESLRAALLGEDPLERERLWQKMYRYLAYYGRQGAGMQMISGADIALWDIAGKALGQPICKLLGACYRDRVKAYASTLFRPTPDAMKAAVAEYLKHGFRAIKFGWGVFGRDLDLDIALVRAAREEAGPDIDLMVDGGWYGIAYADPFRPRPLRDWIRLVKALEELNVFWLEDFLHPDNYAGYAAVSEHTTTLRLAAGEQLAGYEAFERLAIEGRVDTLQPDLSRCGGITVGKQIADLVARRQINCVPHAWLTDLLKAASLHLNAYLMDSLYLEYNVSSASLLNHLCEESIPMVDGTVPVPTGPGLGVTVNERIVEQYRVL</sequence>
<dbReference type="InterPro" id="IPR046945">
    <property type="entry name" value="RHMD-like"/>
</dbReference>
<comment type="caution">
    <text evidence="5">The sequence shown here is derived from an EMBL/GenBank/DDBJ whole genome shotgun (WGS) entry which is preliminary data.</text>
</comment>
<name>A0A540VLW9_9CHLR</name>
<accession>A0A540VLW9</accession>
<evidence type="ECO:0000313" key="5">
    <source>
        <dbReference type="EMBL" id="TQE97757.1"/>
    </source>
</evidence>
<dbReference type="InterPro" id="IPR036849">
    <property type="entry name" value="Enolase-like_C_sf"/>
</dbReference>
<dbReference type="Gene3D" id="3.30.390.10">
    <property type="entry name" value="Enolase-like, N-terminal domain"/>
    <property type="match status" value="1"/>
</dbReference>
<dbReference type="InterPro" id="IPR029065">
    <property type="entry name" value="Enolase_C-like"/>
</dbReference>
<dbReference type="SFLD" id="SFLDS00001">
    <property type="entry name" value="Enolase"/>
    <property type="match status" value="1"/>
</dbReference>
<dbReference type="OrthoDB" id="9775391at2"/>
<dbReference type="CDD" id="cd03316">
    <property type="entry name" value="MR_like"/>
    <property type="match status" value="1"/>
</dbReference>
<dbReference type="Gene3D" id="3.20.20.120">
    <property type="entry name" value="Enolase-like C-terminal domain"/>
    <property type="match status" value="1"/>
</dbReference>
<evidence type="ECO:0000256" key="2">
    <source>
        <dbReference type="ARBA" id="ARBA00022723"/>
    </source>
</evidence>
<dbReference type="SUPFAM" id="SSF54826">
    <property type="entry name" value="Enolase N-terminal domain-like"/>
    <property type="match status" value="1"/>
</dbReference>
<evidence type="ECO:0000256" key="3">
    <source>
        <dbReference type="ARBA" id="ARBA00022842"/>
    </source>
</evidence>
<dbReference type="SMART" id="SM00922">
    <property type="entry name" value="MR_MLE"/>
    <property type="match status" value="1"/>
</dbReference>
<dbReference type="InterPro" id="IPR013341">
    <property type="entry name" value="Mandelate_racemase_N_dom"/>
</dbReference>
<dbReference type="GO" id="GO:0000287">
    <property type="term" value="F:magnesium ion binding"/>
    <property type="evidence" value="ECO:0007669"/>
    <property type="project" value="TreeGrafter"/>
</dbReference>
<dbReference type="Proteomes" id="UP000317371">
    <property type="component" value="Unassembled WGS sequence"/>
</dbReference>
<evidence type="ECO:0000259" key="4">
    <source>
        <dbReference type="SMART" id="SM00922"/>
    </source>
</evidence>
<reference evidence="5 6" key="1">
    <citation type="submission" date="2019-06" db="EMBL/GenBank/DDBJ databases">
        <title>Genome sequence of Litorilinea aerophila BAA-2444.</title>
        <authorList>
            <person name="Maclea K.S."/>
            <person name="Maurais E.G."/>
            <person name="Iannazzi L.C."/>
        </authorList>
    </citation>
    <scope>NUCLEOTIDE SEQUENCE [LARGE SCALE GENOMIC DNA]</scope>
    <source>
        <strain evidence="5 6">ATCC BAA-2444</strain>
    </source>
</reference>
<dbReference type="Pfam" id="PF02746">
    <property type="entry name" value="MR_MLE_N"/>
    <property type="match status" value="1"/>
</dbReference>
<dbReference type="InParanoid" id="A0A540VLW9"/>
<protein>
    <submittedName>
        <fullName evidence="5">Mandelate racemase/muconate lactonizing enzyme family protein</fullName>
    </submittedName>
</protein>
<dbReference type="InterPro" id="IPR013342">
    <property type="entry name" value="Mandelate_racemase_C"/>
</dbReference>
<dbReference type="SFLD" id="SFLDG00179">
    <property type="entry name" value="mandelate_racemase"/>
    <property type="match status" value="1"/>
</dbReference>
<dbReference type="InterPro" id="IPR029017">
    <property type="entry name" value="Enolase-like_N"/>
</dbReference>
<organism evidence="5 6">
    <name type="scientific">Litorilinea aerophila</name>
    <dbReference type="NCBI Taxonomy" id="1204385"/>
    <lineage>
        <taxon>Bacteria</taxon>
        <taxon>Bacillati</taxon>
        <taxon>Chloroflexota</taxon>
        <taxon>Caldilineae</taxon>
        <taxon>Caldilineales</taxon>
        <taxon>Caldilineaceae</taxon>
        <taxon>Litorilinea</taxon>
    </lineage>
</organism>
<dbReference type="AlphaFoldDB" id="A0A540VLW9"/>
<comment type="cofactor">
    <cofactor evidence="1">
        <name>Mg(2+)</name>
        <dbReference type="ChEBI" id="CHEBI:18420"/>
    </cofactor>
</comment>
<dbReference type="PANTHER" id="PTHR13794">
    <property type="entry name" value="ENOLASE SUPERFAMILY, MANDELATE RACEMASE"/>
    <property type="match status" value="1"/>
</dbReference>
<keyword evidence="3" id="KW-0460">Magnesium</keyword>
<dbReference type="GO" id="GO:0016052">
    <property type="term" value="P:carbohydrate catabolic process"/>
    <property type="evidence" value="ECO:0007669"/>
    <property type="project" value="TreeGrafter"/>
</dbReference>
<proteinExistence type="predicted"/>
<feature type="domain" description="Mandelate racemase/muconate lactonizing enzyme C-terminal" evidence="4">
    <location>
        <begin position="152"/>
        <end position="261"/>
    </location>
</feature>
<gene>
    <name evidence="5" type="ORF">FKZ61_02500</name>
</gene>
<evidence type="ECO:0000256" key="1">
    <source>
        <dbReference type="ARBA" id="ARBA00001946"/>
    </source>
</evidence>
<evidence type="ECO:0000313" key="6">
    <source>
        <dbReference type="Proteomes" id="UP000317371"/>
    </source>
</evidence>
<keyword evidence="6" id="KW-1185">Reference proteome</keyword>
<keyword evidence="2" id="KW-0479">Metal-binding</keyword>
<dbReference type="PANTHER" id="PTHR13794:SF58">
    <property type="entry name" value="MITOCHONDRIAL ENOLASE SUPERFAMILY MEMBER 1"/>
    <property type="match status" value="1"/>
</dbReference>